<evidence type="ECO:0000259" key="1">
    <source>
        <dbReference type="PROSITE" id="PS51340"/>
    </source>
</evidence>
<comment type="caution">
    <text evidence="2">The sequence shown here is derived from an EMBL/GenBank/DDBJ whole genome shotgun (WGS) entry which is preliminary data.</text>
</comment>
<dbReference type="GO" id="GO:0030151">
    <property type="term" value="F:molybdenum ion binding"/>
    <property type="evidence" value="ECO:0007669"/>
    <property type="project" value="InterPro"/>
</dbReference>
<dbReference type="Proteomes" id="UP000605361">
    <property type="component" value="Unassembled WGS sequence"/>
</dbReference>
<dbReference type="EMBL" id="JADOGI010000212">
    <property type="protein sequence ID" value="MBF8192476.1"/>
    <property type="molecule type" value="Genomic_DNA"/>
</dbReference>
<evidence type="ECO:0000313" key="2">
    <source>
        <dbReference type="EMBL" id="MBF8192476.1"/>
    </source>
</evidence>
<dbReference type="InterPro" id="IPR005302">
    <property type="entry name" value="MoCF_Sase_C"/>
</dbReference>
<dbReference type="InterPro" id="IPR005303">
    <property type="entry name" value="MOCOS_middle"/>
</dbReference>
<name>A0A931AGW6_9ACTN</name>
<feature type="domain" description="MOSC" evidence="1">
    <location>
        <begin position="101"/>
        <end position="257"/>
    </location>
</feature>
<evidence type="ECO:0000313" key="3">
    <source>
        <dbReference type="Proteomes" id="UP000605361"/>
    </source>
</evidence>
<dbReference type="Pfam" id="PF03476">
    <property type="entry name" value="MOSC_N"/>
    <property type="match status" value="1"/>
</dbReference>
<dbReference type="Pfam" id="PF03473">
    <property type="entry name" value="MOSC"/>
    <property type="match status" value="1"/>
</dbReference>
<gene>
    <name evidence="2" type="ORF">ITP53_43720</name>
</gene>
<dbReference type="AlphaFoldDB" id="A0A931AGW6"/>
<protein>
    <submittedName>
        <fullName evidence="2">MOSC domain-containing protein</fullName>
    </submittedName>
</protein>
<accession>A0A931AGW6</accession>
<dbReference type="PROSITE" id="PS51340">
    <property type="entry name" value="MOSC"/>
    <property type="match status" value="1"/>
</dbReference>
<proteinExistence type="predicted"/>
<keyword evidence="3" id="KW-1185">Reference proteome</keyword>
<dbReference type="Gene3D" id="2.40.33.20">
    <property type="entry name" value="PK beta-barrel domain-like"/>
    <property type="match status" value="1"/>
</dbReference>
<sequence>MLGFMHLETLRRYPVKSMLGEEIAESGVTERGLAGDRARAVLDVATGKIASAKNPRLWRGLLAIEGAGVPSDAELSALLGREVRLIGTPPDGAEFERSVPERVLAEGIEAEVPHTVGTLGAASPDGTFFDFAPLHLITTATLERIGALGPRGHVEALRYRPNLVIATEAAGFAENDWPGRELRVGDDVVLQVIATSPRCAVPTLAHGALGRDTDALRTVSRHNRVPVFDMGPQACAGVYARVLRPGRIKKGDTVRLTPAA</sequence>
<organism evidence="2 3">
    <name type="scientific">Nonomuraea cypriaca</name>
    <dbReference type="NCBI Taxonomy" id="1187855"/>
    <lineage>
        <taxon>Bacteria</taxon>
        <taxon>Bacillati</taxon>
        <taxon>Actinomycetota</taxon>
        <taxon>Actinomycetes</taxon>
        <taxon>Streptosporangiales</taxon>
        <taxon>Streptosporangiaceae</taxon>
        <taxon>Nonomuraea</taxon>
    </lineage>
</organism>
<dbReference type="InterPro" id="IPR011037">
    <property type="entry name" value="Pyrv_Knase-like_insert_dom_sf"/>
</dbReference>
<dbReference type="GO" id="GO:0003824">
    <property type="term" value="F:catalytic activity"/>
    <property type="evidence" value="ECO:0007669"/>
    <property type="project" value="InterPro"/>
</dbReference>
<dbReference type="GO" id="GO:0030170">
    <property type="term" value="F:pyridoxal phosphate binding"/>
    <property type="evidence" value="ECO:0007669"/>
    <property type="project" value="InterPro"/>
</dbReference>
<dbReference type="SUPFAM" id="SSF50800">
    <property type="entry name" value="PK beta-barrel domain-like"/>
    <property type="match status" value="1"/>
</dbReference>
<reference evidence="2" key="1">
    <citation type="submission" date="2020-11" db="EMBL/GenBank/DDBJ databases">
        <title>Whole-genome analyses of Nonomuraea sp. K274.</title>
        <authorList>
            <person name="Veyisoglu A."/>
        </authorList>
    </citation>
    <scope>NUCLEOTIDE SEQUENCE</scope>
    <source>
        <strain evidence="2">K274</strain>
    </source>
</reference>